<evidence type="ECO:0000256" key="5">
    <source>
        <dbReference type="ARBA" id="ARBA00023242"/>
    </source>
</evidence>
<dbReference type="Proteomes" id="UP001583193">
    <property type="component" value="Unassembled WGS sequence"/>
</dbReference>
<dbReference type="PANTHER" id="PTHR47338:SF27">
    <property type="entry name" value="ZN(II)2CYS6 TRANSCRIPTION FACTOR (EUROFUNG)"/>
    <property type="match status" value="1"/>
</dbReference>
<accession>A0ABR3XMR3</accession>
<name>A0ABR3XMR3_9EURO</name>
<dbReference type="PANTHER" id="PTHR47338">
    <property type="entry name" value="ZN(II)2CYS6 TRANSCRIPTION FACTOR (EUROFUNG)-RELATED"/>
    <property type="match status" value="1"/>
</dbReference>
<evidence type="ECO:0000259" key="6">
    <source>
        <dbReference type="Pfam" id="PF04082"/>
    </source>
</evidence>
<dbReference type="InterPro" id="IPR050815">
    <property type="entry name" value="TF_fung"/>
</dbReference>
<keyword evidence="4" id="KW-0804">Transcription</keyword>
<keyword evidence="8" id="KW-1185">Reference proteome</keyword>
<keyword evidence="3" id="KW-0805">Transcription regulation</keyword>
<comment type="subcellular location">
    <subcellularLocation>
        <location evidence="1">Nucleus</location>
    </subcellularLocation>
</comment>
<evidence type="ECO:0000256" key="3">
    <source>
        <dbReference type="ARBA" id="ARBA00023015"/>
    </source>
</evidence>
<evidence type="ECO:0000313" key="8">
    <source>
        <dbReference type="Proteomes" id="UP001583193"/>
    </source>
</evidence>
<dbReference type="InterPro" id="IPR007219">
    <property type="entry name" value="XnlR_reg_dom"/>
</dbReference>
<dbReference type="CDD" id="cd12148">
    <property type="entry name" value="fungal_TF_MHR"/>
    <property type="match status" value="1"/>
</dbReference>
<protein>
    <recommendedName>
        <fullName evidence="6">Xylanolytic transcriptional activator regulatory domain-containing protein</fullName>
    </recommendedName>
</protein>
<gene>
    <name evidence="7" type="ORF">Plec18167_004958</name>
</gene>
<dbReference type="Pfam" id="PF04082">
    <property type="entry name" value="Fungal_trans"/>
    <property type="match status" value="1"/>
</dbReference>
<proteinExistence type="predicted"/>
<evidence type="ECO:0000256" key="4">
    <source>
        <dbReference type="ARBA" id="ARBA00023163"/>
    </source>
</evidence>
<dbReference type="EMBL" id="JAVDPF010000014">
    <property type="protein sequence ID" value="KAL1877269.1"/>
    <property type="molecule type" value="Genomic_DNA"/>
</dbReference>
<keyword evidence="2" id="KW-0479">Metal-binding</keyword>
<sequence length="496" mass="56169">MAQVDLADGRLQRGYAAIALGLRILQSEGLNKDHNIRSLSNCEVEERLRIAWAFFMLDRTYNASRDYSLCLSDKHFTLHFPSPDTPEGCTEQESRARGTLHCAPAKQGHKVDHGILACLLRLYSIWGKAAEYVFEPSNKDALSPWQAGSELAAVESNLLEFETHFADMHRYINVDFSRRAREEPQSRAYLSTWLCVQLLFHSIHCLLHHPFVVMIKVRQMDRNTPATFLQKSFENSVLHSRWIARIIREMSEVGFRLYDPFFGYLSAIAAIIQLEYTISKNEQVALIVNKDFMSLIDFMAGLAAHWDNMRVLVCKSIRDKIPLLTATIQVNRVNELASRHKNYRSLYYNGDGYSGALSSMPTPSNIPKMSAEDETLMWNILDLSSFPSGTEITNTIDTSPSQGQGMVTPDVHIPEQPILPTMPEETHALSGNQRIPVFQGVQSQDTPLFYGHNQGSIGQEPVSEWSFTNRSSADQLGTAMPDIPDWLIVGEYMEYL</sequence>
<comment type="caution">
    <text evidence="7">The sequence shown here is derived from an EMBL/GenBank/DDBJ whole genome shotgun (WGS) entry which is preliminary data.</text>
</comment>
<evidence type="ECO:0000256" key="1">
    <source>
        <dbReference type="ARBA" id="ARBA00004123"/>
    </source>
</evidence>
<evidence type="ECO:0000256" key="2">
    <source>
        <dbReference type="ARBA" id="ARBA00022723"/>
    </source>
</evidence>
<feature type="domain" description="Xylanolytic transcriptional activator regulatory" evidence="6">
    <location>
        <begin position="11"/>
        <end position="144"/>
    </location>
</feature>
<evidence type="ECO:0000313" key="7">
    <source>
        <dbReference type="EMBL" id="KAL1877269.1"/>
    </source>
</evidence>
<reference evidence="7 8" key="1">
    <citation type="journal article" date="2024" name="IMA Fungus">
        <title>IMA Genome - F19 : A genome assembly and annotation guide to empower mycologists, including annotated draft genome sequences of Ceratocystis pirilliformis, Diaporthe australafricana, Fusarium ophioides, Paecilomyces lecythidis, and Sporothrix stenoceras.</title>
        <authorList>
            <person name="Aylward J."/>
            <person name="Wilson A.M."/>
            <person name="Visagie C.M."/>
            <person name="Spraker J."/>
            <person name="Barnes I."/>
            <person name="Buitendag C."/>
            <person name="Ceriani C."/>
            <person name="Del Mar Angel L."/>
            <person name="du Plessis D."/>
            <person name="Fuchs T."/>
            <person name="Gasser K."/>
            <person name="Kramer D."/>
            <person name="Li W."/>
            <person name="Munsamy K."/>
            <person name="Piso A."/>
            <person name="Price J.L."/>
            <person name="Sonnekus B."/>
            <person name="Thomas C."/>
            <person name="van der Nest A."/>
            <person name="van Dijk A."/>
            <person name="van Heerden A."/>
            <person name="van Vuuren N."/>
            <person name="Yilmaz N."/>
            <person name="Duong T.A."/>
            <person name="van der Merwe N.A."/>
            <person name="Wingfield M.J."/>
            <person name="Wingfield B.D."/>
        </authorList>
    </citation>
    <scope>NUCLEOTIDE SEQUENCE [LARGE SCALE GENOMIC DNA]</scope>
    <source>
        <strain evidence="7 8">CMW 18167</strain>
    </source>
</reference>
<keyword evidence="5" id="KW-0539">Nucleus</keyword>
<organism evidence="7 8">
    <name type="scientific">Paecilomyces lecythidis</name>
    <dbReference type="NCBI Taxonomy" id="3004212"/>
    <lineage>
        <taxon>Eukaryota</taxon>
        <taxon>Fungi</taxon>
        <taxon>Dikarya</taxon>
        <taxon>Ascomycota</taxon>
        <taxon>Pezizomycotina</taxon>
        <taxon>Eurotiomycetes</taxon>
        <taxon>Eurotiomycetidae</taxon>
        <taxon>Eurotiales</taxon>
        <taxon>Thermoascaceae</taxon>
        <taxon>Paecilomyces</taxon>
    </lineage>
</organism>